<dbReference type="InterPro" id="IPR011604">
    <property type="entry name" value="PDDEXK-like_dom_sf"/>
</dbReference>
<feature type="domain" description="Helicase ATP-binding" evidence="14">
    <location>
        <begin position="184"/>
        <end position="430"/>
    </location>
</feature>
<evidence type="ECO:0000256" key="3">
    <source>
        <dbReference type="ARBA" id="ARBA00022741"/>
    </source>
</evidence>
<dbReference type="Pfam" id="PF00270">
    <property type="entry name" value="DEAD"/>
    <property type="match status" value="1"/>
</dbReference>
<comment type="similarity">
    <text evidence="13">Belongs to the helicase family. DinG subfamily.</text>
</comment>
<evidence type="ECO:0000256" key="4">
    <source>
        <dbReference type="ARBA" id="ARBA00022763"/>
    </source>
</evidence>
<dbReference type="GO" id="GO:0003678">
    <property type="term" value="F:DNA helicase activity"/>
    <property type="evidence" value="ECO:0007669"/>
    <property type="project" value="InterPro"/>
</dbReference>
<evidence type="ECO:0000256" key="1">
    <source>
        <dbReference type="ARBA" id="ARBA00022485"/>
    </source>
</evidence>
<keyword evidence="7" id="KW-0067">ATP-binding</keyword>
<dbReference type="EMBL" id="FQXM01000015">
    <property type="protein sequence ID" value="SHH82601.1"/>
    <property type="molecule type" value="Genomic_DNA"/>
</dbReference>
<dbReference type="InterPro" id="IPR027417">
    <property type="entry name" value="P-loop_NTPase"/>
</dbReference>
<evidence type="ECO:0000256" key="2">
    <source>
        <dbReference type="ARBA" id="ARBA00022723"/>
    </source>
</evidence>
<organism evidence="15 16">
    <name type="scientific">Clostridium grantii DSM 8605</name>
    <dbReference type="NCBI Taxonomy" id="1121316"/>
    <lineage>
        <taxon>Bacteria</taxon>
        <taxon>Bacillati</taxon>
        <taxon>Bacillota</taxon>
        <taxon>Clostridia</taxon>
        <taxon>Eubacteriales</taxon>
        <taxon>Clostridiaceae</taxon>
        <taxon>Clostridium</taxon>
    </lineage>
</organism>
<dbReference type="GO" id="GO:0005524">
    <property type="term" value="F:ATP binding"/>
    <property type="evidence" value="ECO:0007669"/>
    <property type="project" value="UniProtKB-KW"/>
</dbReference>
<keyword evidence="3" id="KW-0547">Nucleotide-binding</keyword>
<dbReference type="SUPFAM" id="SSF52540">
    <property type="entry name" value="P-loop containing nucleoside triphosphate hydrolases"/>
    <property type="match status" value="2"/>
</dbReference>
<dbReference type="InterPro" id="IPR045028">
    <property type="entry name" value="DinG/Rad3-like"/>
</dbReference>
<dbReference type="PROSITE" id="PS51193">
    <property type="entry name" value="HELICASE_ATP_BIND_2"/>
    <property type="match status" value="1"/>
</dbReference>
<keyword evidence="16" id="KW-1185">Reference proteome</keyword>
<sequence>MGNINEVIKISVRHLVEFVLKSGDLTSTFIGSGRMVEGTKAHQRIQKAAGDNYNAEVHLKYILQKEDTTIEVSGRADGIIKEENEVIIDEIKTTTKVLDFLEEDYNIKHWAQAKCYGFFYATENQLENISIQLTYYNIDSRDIKRFKKEYTLKELQEEFFFLLNSYMEWAKELKQWIKVRDESISELNFPFPEFREGQRKLSVATYKTIEEGEILFAQAPTGIGKTLATVFPTVKALEKGFTSKIMYLTAKTITRTAAEKAFELLKENGLRFKTLTITAKEKICFKEEVNCDPEVCKYAKGHFDRVNAAIFEIFQEENLSRDNIEKYSEKHCVCPFEFSLDLAFWADGIICDYNYVFDPRVHLKRLFGDEGTDYVFLVDEAHNLVDRAREMFSAEIFKKDVLELKKACKDSAKELSSIVSKINSFFVQLRKECEEKDKFIIKEEVPKELTALLIKFTNKAEKWLMEHINSSEEVKEIILQFYFNALTFLRTIDSYDEKYITYGESLEDNNVRLKLYCLDPSTQLKEALKRGKSAVLFSATLSPMDYFIDLLGGQETSYRIRLKSFFEKQNLGLLVDGKTSTKYRLRDYSYEKIADMINTIVKANTGNYLVFFPSYKYMDNVFLSFKQRYNNIKVICQSVGMSEEDREKFLKKFKADEDKSLVAFAVMGGIFGEGIDLVGNRLSGAIIVGVGLPQICFERDIIKDYFNKKNGMGFDYAYVYPGMNKVMQAVGRVIRTEKDKGIALLIDDRFLSNKYLNLYPYEWSHYEKVDNMLNLQEKLKNFWQKLD</sequence>
<dbReference type="InterPro" id="IPR042493">
    <property type="entry name" value="XPD_DNA_FeS"/>
</dbReference>
<evidence type="ECO:0000256" key="9">
    <source>
        <dbReference type="ARBA" id="ARBA00023014"/>
    </source>
</evidence>
<gene>
    <name evidence="15" type="ORF">SAMN02745207_02674</name>
</gene>
<keyword evidence="4" id="KW-0227">DNA damage</keyword>
<evidence type="ECO:0000256" key="13">
    <source>
        <dbReference type="ARBA" id="ARBA00038058"/>
    </source>
</evidence>
<dbReference type="InterPro" id="IPR014013">
    <property type="entry name" value="Helic_SF1/SF2_ATP-bd_DinG/Rad3"/>
</dbReference>
<dbReference type="Gene3D" id="3.40.50.300">
    <property type="entry name" value="P-loop containing nucleotide triphosphate hydrolases"/>
    <property type="match status" value="2"/>
</dbReference>
<dbReference type="GO" id="GO:0006281">
    <property type="term" value="P:DNA repair"/>
    <property type="evidence" value="ECO:0007669"/>
    <property type="project" value="UniProtKB-KW"/>
</dbReference>
<dbReference type="InterPro" id="IPR010614">
    <property type="entry name" value="RAD3-like_helicase_DEAD"/>
</dbReference>
<accession>A0A1M5W581</accession>
<keyword evidence="8" id="KW-0408">Iron</keyword>
<evidence type="ECO:0000256" key="8">
    <source>
        <dbReference type="ARBA" id="ARBA00023004"/>
    </source>
</evidence>
<dbReference type="Pfam" id="PF06733">
    <property type="entry name" value="DEAD_2"/>
    <property type="match status" value="1"/>
</dbReference>
<dbReference type="AlphaFoldDB" id="A0A1M5W581"/>
<keyword evidence="9" id="KW-0411">Iron-sulfur</keyword>
<dbReference type="STRING" id="1121316.SAMN02745207_02674"/>
<keyword evidence="12" id="KW-0413">Isomerase</keyword>
<dbReference type="PANTHER" id="PTHR11472:SF34">
    <property type="entry name" value="REGULATOR OF TELOMERE ELONGATION HELICASE 1"/>
    <property type="match status" value="1"/>
</dbReference>
<keyword evidence="10" id="KW-0238">DNA-binding</keyword>
<dbReference type="RefSeq" id="WP_073338924.1">
    <property type="nucleotide sequence ID" value="NZ_FQXM01000015.1"/>
</dbReference>
<name>A0A1M5W581_9CLOT</name>
<keyword evidence="5" id="KW-0378">Hydrolase</keyword>
<dbReference type="GO" id="GO:0003677">
    <property type="term" value="F:DNA binding"/>
    <property type="evidence" value="ECO:0007669"/>
    <property type="project" value="UniProtKB-KW"/>
</dbReference>
<dbReference type="InterPro" id="IPR011545">
    <property type="entry name" value="DEAD/DEAH_box_helicase_dom"/>
</dbReference>
<dbReference type="SMART" id="SM00491">
    <property type="entry name" value="HELICc2"/>
    <property type="match status" value="1"/>
</dbReference>
<dbReference type="Gene3D" id="1.10.275.40">
    <property type="match status" value="1"/>
</dbReference>
<dbReference type="InterPro" id="IPR006555">
    <property type="entry name" value="ATP-dep_Helicase_C"/>
</dbReference>
<dbReference type="Gene3D" id="3.90.320.10">
    <property type="match status" value="1"/>
</dbReference>
<evidence type="ECO:0000256" key="7">
    <source>
        <dbReference type="ARBA" id="ARBA00022840"/>
    </source>
</evidence>
<evidence type="ECO:0000313" key="16">
    <source>
        <dbReference type="Proteomes" id="UP000184447"/>
    </source>
</evidence>
<proteinExistence type="inferred from homology"/>
<dbReference type="PANTHER" id="PTHR11472">
    <property type="entry name" value="DNA REPAIR DEAD HELICASE RAD3/XP-D SUBFAMILY MEMBER"/>
    <property type="match status" value="1"/>
</dbReference>
<keyword evidence="6" id="KW-0347">Helicase</keyword>
<evidence type="ECO:0000256" key="12">
    <source>
        <dbReference type="ARBA" id="ARBA00023235"/>
    </source>
</evidence>
<reference evidence="15 16" key="1">
    <citation type="submission" date="2016-11" db="EMBL/GenBank/DDBJ databases">
        <authorList>
            <person name="Jaros S."/>
            <person name="Januszkiewicz K."/>
            <person name="Wedrychowicz H."/>
        </authorList>
    </citation>
    <scope>NUCLEOTIDE SEQUENCE [LARGE SCALE GENOMIC DNA]</scope>
    <source>
        <strain evidence="15 16">DSM 8605</strain>
    </source>
</reference>
<dbReference type="Gene3D" id="1.10.30.20">
    <property type="entry name" value="Bacterial XPD DNA helicase, FeS cluster domain"/>
    <property type="match status" value="1"/>
</dbReference>
<keyword evidence="11" id="KW-0234">DNA repair</keyword>
<evidence type="ECO:0000259" key="14">
    <source>
        <dbReference type="PROSITE" id="PS51193"/>
    </source>
</evidence>
<protein>
    <submittedName>
        <fullName evidence="15">DNA excision repair protein ERCC-2</fullName>
    </submittedName>
</protein>
<evidence type="ECO:0000256" key="10">
    <source>
        <dbReference type="ARBA" id="ARBA00023125"/>
    </source>
</evidence>
<evidence type="ECO:0000256" key="6">
    <source>
        <dbReference type="ARBA" id="ARBA00022806"/>
    </source>
</evidence>
<keyword evidence="2" id="KW-0479">Metal-binding</keyword>
<dbReference type="GO" id="GO:0016818">
    <property type="term" value="F:hydrolase activity, acting on acid anhydrides, in phosphorus-containing anhydrides"/>
    <property type="evidence" value="ECO:0007669"/>
    <property type="project" value="InterPro"/>
</dbReference>
<evidence type="ECO:0000313" key="15">
    <source>
        <dbReference type="EMBL" id="SHH82601.1"/>
    </source>
</evidence>
<dbReference type="GO" id="GO:0046872">
    <property type="term" value="F:metal ion binding"/>
    <property type="evidence" value="ECO:0007669"/>
    <property type="project" value="UniProtKB-KW"/>
</dbReference>
<dbReference type="InterPro" id="IPR006554">
    <property type="entry name" value="Helicase-like_DEXD_c2"/>
</dbReference>
<dbReference type="Pfam" id="PF13307">
    <property type="entry name" value="Helicase_C_2"/>
    <property type="match status" value="1"/>
</dbReference>
<keyword evidence="1" id="KW-0004">4Fe-4S</keyword>
<evidence type="ECO:0000256" key="11">
    <source>
        <dbReference type="ARBA" id="ARBA00023204"/>
    </source>
</evidence>
<dbReference type="SMART" id="SM00488">
    <property type="entry name" value="DEXDc2"/>
    <property type="match status" value="1"/>
</dbReference>
<dbReference type="OrthoDB" id="9765586at2"/>
<evidence type="ECO:0000256" key="5">
    <source>
        <dbReference type="ARBA" id="ARBA00022801"/>
    </source>
</evidence>
<dbReference type="Proteomes" id="UP000184447">
    <property type="component" value="Unassembled WGS sequence"/>
</dbReference>
<dbReference type="GO" id="GO:0051539">
    <property type="term" value="F:4 iron, 4 sulfur cluster binding"/>
    <property type="evidence" value="ECO:0007669"/>
    <property type="project" value="UniProtKB-KW"/>
</dbReference>